<comment type="caution">
    <text evidence="2">Lacks conserved residue(s) required for the propagation of feature annotation.</text>
</comment>
<evidence type="ECO:0000313" key="7">
    <source>
        <dbReference type="EMBL" id="RZF41207.1"/>
    </source>
</evidence>
<dbReference type="Gene3D" id="2.60.40.10">
    <property type="entry name" value="Immunoglobulins"/>
    <property type="match status" value="1"/>
</dbReference>
<evidence type="ECO:0000256" key="5">
    <source>
        <dbReference type="SAM" id="SignalP"/>
    </source>
</evidence>
<dbReference type="SUPFAM" id="SSF57424">
    <property type="entry name" value="LDL receptor-like module"/>
    <property type="match status" value="1"/>
</dbReference>
<feature type="domain" description="Ig-like" evidence="6">
    <location>
        <begin position="30"/>
        <end position="118"/>
    </location>
</feature>
<dbReference type="InterPro" id="IPR023415">
    <property type="entry name" value="LDLR_class-A_CS"/>
</dbReference>
<evidence type="ECO:0000259" key="6">
    <source>
        <dbReference type="PROSITE" id="PS50835"/>
    </source>
</evidence>
<keyword evidence="1 2" id="KW-1015">Disulfide bond</keyword>
<dbReference type="CDD" id="cd00112">
    <property type="entry name" value="LDLa"/>
    <property type="match status" value="1"/>
</dbReference>
<dbReference type="Proteomes" id="UP000291343">
    <property type="component" value="Unassembled WGS sequence"/>
</dbReference>
<reference evidence="7 8" key="1">
    <citation type="journal article" date="2017" name="Gigascience">
        <title>Genome sequence of the small brown planthopper, Laodelphax striatellus.</title>
        <authorList>
            <person name="Zhu J."/>
            <person name="Jiang F."/>
            <person name="Wang X."/>
            <person name="Yang P."/>
            <person name="Bao Y."/>
            <person name="Zhao W."/>
            <person name="Wang W."/>
            <person name="Lu H."/>
            <person name="Wang Q."/>
            <person name="Cui N."/>
            <person name="Li J."/>
            <person name="Chen X."/>
            <person name="Luo L."/>
            <person name="Yu J."/>
            <person name="Kang L."/>
            <person name="Cui F."/>
        </authorList>
    </citation>
    <scope>NUCLEOTIDE SEQUENCE [LARGE SCALE GENOMIC DNA]</scope>
    <source>
        <strain evidence="7">Lst14</strain>
    </source>
</reference>
<evidence type="ECO:0000256" key="3">
    <source>
        <dbReference type="SAM" id="MobiDB-lite"/>
    </source>
</evidence>
<name>A0A482X612_LAOST</name>
<feature type="signal peptide" evidence="5">
    <location>
        <begin position="1"/>
        <end position="21"/>
    </location>
</feature>
<feature type="disulfide bond" evidence="2">
    <location>
        <begin position="134"/>
        <end position="146"/>
    </location>
</feature>
<evidence type="ECO:0000256" key="1">
    <source>
        <dbReference type="ARBA" id="ARBA00023157"/>
    </source>
</evidence>
<dbReference type="OrthoDB" id="2019384at2759"/>
<dbReference type="AlphaFoldDB" id="A0A482X612"/>
<keyword evidence="4" id="KW-0472">Membrane</keyword>
<dbReference type="PROSITE" id="PS50068">
    <property type="entry name" value="LDLRA_2"/>
    <property type="match status" value="1"/>
</dbReference>
<keyword evidence="4" id="KW-1133">Transmembrane helix</keyword>
<dbReference type="InterPro" id="IPR002172">
    <property type="entry name" value="LDrepeatLR_classA_rpt"/>
</dbReference>
<gene>
    <name evidence="7" type="ORF">LSTR_LSTR011588</name>
</gene>
<evidence type="ECO:0000256" key="2">
    <source>
        <dbReference type="PROSITE-ProRule" id="PRU00124"/>
    </source>
</evidence>
<dbReference type="PROSITE" id="PS01209">
    <property type="entry name" value="LDLRA_1"/>
    <property type="match status" value="1"/>
</dbReference>
<dbReference type="SUPFAM" id="SSF48726">
    <property type="entry name" value="Immunoglobulin"/>
    <property type="match status" value="1"/>
</dbReference>
<dbReference type="InterPro" id="IPR036179">
    <property type="entry name" value="Ig-like_dom_sf"/>
</dbReference>
<dbReference type="Gene3D" id="4.10.400.10">
    <property type="entry name" value="Low-density Lipoprotein Receptor"/>
    <property type="match status" value="1"/>
</dbReference>
<proteinExistence type="predicted"/>
<keyword evidence="8" id="KW-1185">Reference proteome</keyword>
<protein>
    <recommendedName>
        <fullName evidence="6">Ig-like domain-containing protein</fullName>
    </recommendedName>
</protein>
<dbReference type="InterPro" id="IPR036055">
    <property type="entry name" value="LDL_receptor-like_sf"/>
</dbReference>
<dbReference type="InParanoid" id="A0A482X612"/>
<accession>A0A482X612</accession>
<dbReference type="SMART" id="SM00192">
    <property type="entry name" value="LDLa"/>
    <property type="match status" value="1"/>
</dbReference>
<feature type="transmembrane region" description="Helical" evidence="4">
    <location>
        <begin position="241"/>
        <end position="263"/>
    </location>
</feature>
<feature type="region of interest" description="Disordered" evidence="3">
    <location>
        <begin position="417"/>
        <end position="446"/>
    </location>
</feature>
<dbReference type="PROSITE" id="PS50835">
    <property type="entry name" value="IG_LIKE"/>
    <property type="match status" value="1"/>
</dbReference>
<feature type="chain" id="PRO_5019862357" description="Ig-like domain-containing protein" evidence="5">
    <location>
        <begin position="22"/>
        <end position="446"/>
    </location>
</feature>
<comment type="caution">
    <text evidence="7">The sequence shown here is derived from an EMBL/GenBank/DDBJ whole genome shotgun (WGS) entry which is preliminary data.</text>
</comment>
<feature type="compositionally biased region" description="Low complexity" evidence="3">
    <location>
        <begin position="431"/>
        <end position="446"/>
    </location>
</feature>
<evidence type="ECO:0000313" key="8">
    <source>
        <dbReference type="Proteomes" id="UP000291343"/>
    </source>
</evidence>
<dbReference type="InterPro" id="IPR013783">
    <property type="entry name" value="Ig-like_fold"/>
</dbReference>
<keyword evidence="5" id="KW-0732">Signal</keyword>
<feature type="compositionally biased region" description="Polar residues" evidence="3">
    <location>
        <begin position="417"/>
        <end position="430"/>
    </location>
</feature>
<dbReference type="InterPro" id="IPR007110">
    <property type="entry name" value="Ig-like_dom"/>
</dbReference>
<evidence type="ECO:0000256" key="4">
    <source>
        <dbReference type="SAM" id="Phobius"/>
    </source>
</evidence>
<dbReference type="PRINTS" id="PR00261">
    <property type="entry name" value="LDLRECEPTOR"/>
</dbReference>
<dbReference type="EMBL" id="QKKF02016947">
    <property type="protein sequence ID" value="RZF41207.1"/>
    <property type="molecule type" value="Genomic_DNA"/>
</dbReference>
<dbReference type="STRING" id="195883.A0A482X612"/>
<sequence>MILFIFLLSILLFSTAGGTDGDSFMTDHYPEVKIIPLISTEILFKRVDDTLNVTCTVVGENANKFHLEWLTPIDTHDRYGITYKLFSPNSLNLYVDALQEIDGGNYSCVASLPSSNLRFLKKFYLKINNKRGHCGKNHFSCNPDTCIHQRYVCDGRLDCSDGEDESERYCGTSPCQGKLTCDGRCIPVSWCCQQFVDANCTATVRLACCSEIHKPYIDNDNGISSADQQRLNDIHFLQTTIYIVIGSAVAFMLVVTILVVTICRTHMKRTVLSARYPATDRRNRPNNVNNNLRYPYHLRNSLSLHQRLETEMYDLDLYLNRSSGLNCLVTYNINNGVQFVGHPVEPPPYSEVISLPPREGPPPPYVSRENVCRQGGQAESEALLENASALTTDPDRNVDSCDETYFWPRITIRRCSSSDDTLSEENQTVRPSDSSDSSDNPMPNPD</sequence>
<feature type="disulfide bond" evidence="2">
    <location>
        <begin position="141"/>
        <end position="159"/>
    </location>
</feature>
<keyword evidence="4" id="KW-0812">Transmembrane</keyword>
<dbReference type="Pfam" id="PF00057">
    <property type="entry name" value="Ldl_recept_a"/>
    <property type="match status" value="1"/>
</dbReference>
<organism evidence="7 8">
    <name type="scientific">Laodelphax striatellus</name>
    <name type="common">Small brown planthopper</name>
    <name type="synonym">Delphax striatella</name>
    <dbReference type="NCBI Taxonomy" id="195883"/>
    <lineage>
        <taxon>Eukaryota</taxon>
        <taxon>Metazoa</taxon>
        <taxon>Ecdysozoa</taxon>
        <taxon>Arthropoda</taxon>
        <taxon>Hexapoda</taxon>
        <taxon>Insecta</taxon>
        <taxon>Pterygota</taxon>
        <taxon>Neoptera</taxon>
        <taxon>Paraneoptera</taxon>
        <taxon>Hemiptera</taxon>
        <taxon>Auchenorrhyncha</taxon>
        <taxon>Fulgoroidea</taxon>
        <taxon>Delphacidae</taxon>
        <taxon>Criomorphinae</taxon>
        <taxon>Laodelphax</taxon>
    </lineage>
</organism>